<accession>A0A067MWM1</accession>
<dbReference type="AlphaFoldDB" id="A0A067MWM1"/>
<dbReference type="STRING" id="930990.A0A067MWM1"/>
<dbReference type="GO" id="GO:0016747">
    <property type="term" value="F:acyltransferase activity, transferring groups other than amino-acyl groups"/>
    <property type="evidence" value="ECO:0007669"/>
    <property type="project" value="InterPro"/>
</dbReference>
<dbReference type="InterPro" id="IPR000182">
    <property type="entry name" value="GNAT_dom"/>
</dbReference>
<dbReference type="PANTHER" id="PTHR43138">
    <property type="entry name" value="ACETYLTRANSFERASE, GNAT FAMILY"/>
    <property type="match status" value="1"/>
</dbReference>
<dbReference type="GO" id="GO:0005634">
    <property type="term" value="C:nucleus"/>
    <property type="evidence" value="ECO:0007669"/>
    <property type="project" value="TreeGrafter"/>
</dbReference>
<dbReference type="InParanoid" id="A0A067MWM1"/>
<dbReference type="SUPFAM" id="SSF55729">
    <property type="entry name" value="Acyl-CoA N-acyltransferases (Nat)"/>
    <property type="match status" value="1"/>
</dbReference>
<keyword evidence="3" id="KW-1185">Reference proteome</keyword>
<dbReference type="OrthoDB" id="10264707at2759"/>
<protein>
    <recommendedName>
        <fullName evidence="1">N-acetyltransferase domain-containing protein</fullName>
    </recommendedName>
</protein>
<dbReference type="InterPro" id="IPR016181">
    <property type="entry name" value="Acyl_CoA_acyltransferase"/>
</dbReference>
<dbReference type="Gene3D" id="3.40.630.30">
    <property type="match status" value="1"/>
</dbReference>
<organism evidence="2 3">
    <name type="scientific">Botryobasidium botryosum (strain FD-172 SS1)</name>
    <dbReference type="NCBI Taxonomy" id="930990"/>
    <lineage>
        <taxon>Eukaryota</taxon>
        <taxon>Fungi</taxon>
        <taxon>Dikarya</taxon>
        <taxon>Basidiomycota</taxon>
        <taxon>Agaricomycotina</taxon>
        <taxon>Agaricomycetes</taxon>
        <taxon>Cantharellales</taxon>
        <taxon>Botryobasidiaceae</taxon>
        <taxon>Botryobasidium</taxon>
    </lineage>
</organism>
<dbReference type="Proteomes" id="UP000027195">
    <property type="component" value="Unassembled WGS sequence"/>
</dbReference>
<reference evidence="3" key="1">
    <citation type="journal article" date="2014" name="Proc. Natl. Acad. Sci. U.S.A.">
        <title>Extensive sampling of basidiomycete genomes demonstrates inadequacy of the white-rot/brown-rot paradigm for wood decay fungi.</title>
        <authorList>
            <person name="Riley R."/>
            <person name="Salamov A.A."/>
            <person name="Brown D.W."/>
            <person name="Nagy L.G."/>
            <person name="Floudas D."/>
            <person name="Held B.W."/>
            <person name="Levasseur A."/>
            <person name="Lombard V."/>
            <person name="Morin E."/>
            <person name="Otillar R."/>
            <person name="Lindquist E.A."/>
            <person name="Sun H."/>
            <person name="LaButti K.M."/>
            <person name="Schmutz J."/>
            <person name="Jabbour D."/>
            <person name="Luo H."/>
            <person name="Baker S.E."/>
            <person name="Pisabarro A.G."/>
            <person name="Walton J.D."/>
            <person name="Blanchette R.A."/>
            <person name="Henrissat B."/>
            <person name="Martin F."/>
            <person name="Cullen D."/>
            <person name="Hibbett D.S."/>
            <person name="Grigoriev I.V."/>
        </authorList>
    </citation>
    <scope>NUCLEOTIDE SEQUENCE [LARGE SCALE GENOMIC DNA]</scope>
    <source>
        <strain evidence="3">FD-172 SS1</strain>
    </source>
</reference>
<dbReference type="Pfam" id="PF00583">
    <property type="entry name" value="Acetyltransf_1"/>
    <property type="match status" value="1"/>
</dbReference>
<name>A0A067MWM1_BOTB1</name>
<evidence type="ECO:0000259" key="1">
    <source>
        <dbReference type="PROSITE" id="PS51186"/>
    </source>
</evidence>
<dbReference type="EMBL" id="KL198018">
    <property type="protein sequence ID" value="KDQ20009.1"/>
    <property type="molecule type" value="Genomic_DNA"/>
</dbReference>
<proteinExistence type="predicted"/>
<dbReference type="HOGENOM" id="CLU_013985_42_1_1"/>
<dbReference type="PANTHER" id="PTHR43138:SF1">
    <property type="entry name" value="N-ACETYLTRANSFERASE ACA1"/>
    <property type="match status" value="1"/>
</dbReference>
<dbReference type="PROSITE" id="PS51186">
    <property type="entry name" value="GNAT"/>
    <property type="match status" value="1"/>
</dbReference>
<dbReference type="InterPro" id="IPR052742">
    <property type="entry name" value="Mito_N-acetyltransferase"/>
</dbReference>
<evidence type="ECO:0000313" key="2">
    <source>
        <dbReference type="EMBL" id="KDQ20009.1"/>
    </source>
</evidence>
<evidence type="ECO:0000313" key="3">
    <source>
        <dbReference type="Proteomes" id="UP000027195"/>
    </source>
</evidence>
<gene>
    <name evidence="2" type="ORF">BOTBODRAFT_101861</name>
</gene>
<sequence length="216" mass="23909">MSPYTFTDEFPDAEPLPPLLYVTATANPVAVYVHHLRLATAPPDLVALLHTEFVTELEIGFTYPQLGPISLDEFKAYFFARDVFVGIKAESGRIGEKVDVSDVEEARNGRDWSECILGAYYVKPNYPGRSSHICNAGFITLPASRSLGIGTLLGTSYVHNAPRLGYQASVFNLVYASNVASLRIWERLGFEKVGKVPGAGKKGDEYIDAWVIWKEF</sequence>
<feature type="domain" description="N-acetyltransferase" evidence="1">
    <location>
        <begin position="61"/>
        <end position="216"/>
    </location>
</feature>